<feature type="chain" id="PRO_5039238383" description="GW domain-containing protein" evidence="2">
    <location>
        <begin position="25"/>
        <end position="280"/>
    </location>
</feature>
<dbReference type="Gene3D" id="2.30.30.170">
    <property type="match status" value="1"/>
</dbReference>
<evidence type="ECO:0000313" key="5">
    <source>
        <dbReference type="Proteomes" id="UP000294854"/>
    </source>
</evidence>
<dbReference type="InterPro" id="IPR038200">
    <property type="entry name" value="GW_dom_sf"/>
</dbReference>
<dbReference type="PROSITE" id="PS51780">
    <property type="entry name" value="GW"/>
    <property type="match status" value="1"/>
</dbReference>
<dbReference type="Proteomes" id="UP000294854">
    <property type="component" value="Unassembled WGS sequence"/>
</dbReference>
<dbReference type="AlphaFoldDB" id="A0A4R5NSP0"/>
<keyword evidence="1 2" id="KW-0732">Signal</keyword>
<accession>A0A4R5NSP0</accession>
<dbReference type="Pfam" id="PF13529">
    <property type="entry name" value="Peptidase_C39_2"/>
    <property type="match status" value="1"/>
</dbReference>
<dbReference type="Pfam" id="PF13457">
    <property type="entry name" value="GW"/>
    <property type="match status" value="1"/>
</dbReference>
<evidence type="ECO:0000256" key="2">
    <source>
        <dbReference type="SAM" id="SignalP"/>
    </source>
</evidence>
<dbReference type="OrthoDB" id="1164310at2"/>
<dbReference type="Gene3D" id="3.90.70.10">
    <property type="entry name" value="Cysteine proteinases"/>
    <property type="match status" value="1"/>
</dbReference>
<comment type="caution">
    <text evidence="4">The sequence shown here is derived from an EMBL/GenBank/DDBJ whole genome shotgun (WGS) entry which is preliminary data.</text>
</comment>
<organism evidence="4 5">
    <name type="scientific">Secundilactobacillus malefermentans</name>
    <dbReference type="NCBI Taxonomy" id="176292"/>
    <lineage>
        <taxon>Bacteria</taxon>
        <taxon>Bacillati</taxon>
        <taxon>Bacillota</taxon>
        <taxon>Bacilli</taxon>
        <taxon>Lactobacillales</taxon>
        <taxon>Lactobacillaceae</taxon>
        <taxon>Secundilactobacillus</taxon>
    </lineage>
</organism>
<dbReference type="InterPro" id="IPR039564">
    <property type="entry name" value="Peptidase_C39-like"/>
</dbReference>
<protein>
    <recommendedName>
        <fullName evidence="3">GW domain-containing protein</fullName>
    </recommendedName>
</protein>
<keyword evidence="5" id="KW-1185">Reference proteome</keyword>
<reference evidence="4 5" key="1">
    <citation type="journal article" date="2019" name="Appl. Microbiol. Biotechnol.">
        <title>Uncovering carbohydrate metabolism through a genotype-phenotype association study of 56 lactic acid bacteria genomes.</title>
        <authorList>
            <person name="Buron-Moles G."/>
            <person name="Chailyan A."/>
            <person name="Dolejs I."/>
            <person name="Forster J."/>
            <person name="Miks M.H."/>
        </authorList>
    </citation>
    <scope>NUCLEOTIDE SEQUENCE [LARGE SCALE GENOMIC DNA]</scope>
    <source>
        <strain evidence="4 5">ATCC 49373</strain>
    </source>
</reference>
<proteinExistence type="predicted"/>
<dbReference type="RefSeq" id="WP_010620416.1">
    <property type="nucleotide sequence ID" value="NZ_PUFO01000013.1"/>
</dbReference>
<evidence type="ECO:0000313" key="4">
    <source>
        <dbReference type="EMBL" id="TDG80069.1"/>
    </source>
</evidence>
<evidence type="ECO:0000256" key="1">
    <source>
        <dbReference type="ARBA" id="ARBA00022729"/>
    </source>
</evidence>
<evidence type="ECO:0000259" key="3">
    <source>
        <dbReference type="PROSITE" id="PS51780"/>
    </source>
</evidence>
<dbReference type="SUPFAM" id="SSF82057">
    <property type="entry name" value="Prokaryotic SH3-related domain"/>
    <property type="match status" value="1"/>
</dbReference>
<dbReference type="STRING" id="1122149.FD44_GL001353"/>
<feature type="signal peptide" evidence="2">
    <location>
        <begin position="1"/>
        <end position="24"/>
    </location>
</feature>
<sequence>MKIKKLILTVIVLTVGLFSGTALAQAASTAEAPTYKAISSLKTVNYYTKMRPSGHNYGLYKSGGWKTSETNVSKIGASLTYKNKTIHITREEKTVDGTWLKFTYNHTYTAWVHQNATVKSYRYLNVPLIAQRPELPTGCEITAVTMMLKYAGANVNKTMLANQMPRSRNPDKGFVGIPYSKTGWYIYPKGLMKIVKKYAGSSVNMTGSSFNQIKAKINQGRAVVVWVGGVDGFVNHALTVRGYSSTRVYYNDSWTKKKTSMTITSLHNHRKKDAYRALSY</sequence>
<dbReference type="EMBL" id="PUFO01000013">
    <property type="protein sequence ID" value="TDG80069.1"/>
    <property type="molecule type" value="Genomic_DNA"/>
</dbReference>
<dbReference type="PANTHER" id="PTHR37806:SF1">
    <property type="entry name" value="PEPTIDASE C39-LIKE DOMAIN-CONTAINING PROTEIN"/>
    <property type="match status" value="1"/>
</dbReference>
<dbReference type="InterPro" id="IPR025987">
    <property type="entry name" value="GW_dom"/>
</dbReference>
<feature type="domain" description="GW" evidence="3">
    <location>
        <begin position="40"/>
        <end position="122"/>
    </location>
</feature>
<dbReference type="PANTHER" id="PTHR37806">
    <property type="entry name" value="LMO0724 PROTEIN"/>
    <property type="match status" value="1"/>
</dbReference>
<name>A0A4R5NSP0_9LACO</name>
<gene>
    <name evidence="4" type="ORF">C5L31_000441</name>
</gene>